<keyword evidence="1" id="KW-1015">Disulfide bond</keyword>
<accession>A0A974DBX2</accession>
<dbReference type="Gene3D" id="1.10.287.210">
    <property type="match status" value="1"/>
</dbReference>
<dbReference type="PANTHER" id="PTHR10424:SF73">
    <property type="entry name" value="ENDOGENOUS RETROVIRUS GROUP FC1 ENV POLYPROTEIN-RELATED"/>
    <property type="match status" value="1"/>
</dbReference>
<evidence type="ECO:0000313" key="4">
    <source>
        <dbReference type="Proteomes" id="UP000694892"/>
    </source>
</evidence>
<name>A0A974DBX2_XENLA</name>
<dbReference type="PANTHER" id="PTHR10424">
    <property type="entry name" value="VIRAL ENVELOPE PROTEIN"/>
    <property type="match status" value="1"/>
</dbReference>
<keyword evidence="2" id="KW-1133">Transmembrane helix</keyword>
<dbReference type="EMBL" id="CM004470">
    <property type="protein sequence ID" value="OCT88121.1"/>
    <property type="molecule type" value="Genomic_DNA"/>
</dbReference>
<organism evidence="3 4">
    <name type="scientific">Xenopus laevis</name>
    <name type="common">African clawed frog</name>
    <dbReference type="NCBI Taxonomy" id="8355"/>
    <lineage>
        <taxon>Eukaryota</taxon>
        <taxon>Metazoa</taxon>
        <taxon>Chordata</taxon>
        <taxon>Craniata</taxon>
        <taxon>Vertebrata</taxon>
        <taxon>Euteleostomi</taxon>
        <taxon>Amphibia</taxon>
        <taxon>Batrachia</taxon>
        <taxon>Anura</taxon>
        <taxon>Pipoidea</taxon>
        <taxon>Pipidae</taxon>
        <taxon>Xenopodinae</taxon>
        <taxon>Xenopus</taxon>
        <taxon>Xenopus</taxon>
    </lineage>
</organism>
<dbReference type="AlphaFoldDB" id="A0A974DBX2"/>
<protein>
    <submittedName>
        <fullName evidence="3">Uncharacterized protein</fullName>
    </submittedName>
</protein>
<dbReference type="InterPro" id="IPR018154">
    <property type="entry name" value="TLV/ENV_coat_polyprotein"/>
</dbReference>
<keyword evidence="2" id="KW-0472">Membrane</keyword>
<reference evidence="4" key="1">
    <citation type="journal article" date="2016" name="Nature">
        <title>Genome evolution in the allotetraploid frog Xenopus laevis.</title>
        <authorList>
            <person name="Session A.M."/>
            <person name="Uno Y."/>
            <person name="Kwon T."/>
            <person name="Chapman J.A."/>
            <person name="Toyoda A."/>
            <person name="Takahashi S."/>
            <person name="Fukui A."/>
            <person name="Hikosaka A."/>
            <person name="Suzuki A."/>
            <person name="Kondo M."/>
            <person name="van Heeringen S.J."/>
            <person name="Quigley I."/>
            <person name="Heinz S."/>
            <person name="Ogino H."/>
            <person name="Ochi H."/>
            <person name="Hellsten U."/>
            <person name="Lyons J.B."/>
            <person name="Simakov O."/>
            <person name="Putnam N."/>
            <person name="Stites J."/>
            <person name="Kuroki Y."/>
            <person name="Tanaka T."/>
            <person name="Michiue T."/>
            <person name="Watanabe M."/>
            <person name="Bogdanovic O."/>
            <person name="Lister R."/>
            <person name="Georgiou G."/>
            <person name="Paranjpe S.S."/>
            <person name="van Kruijsbergen I."/>
            <person name="Shu S."/>
            <person name="Carlson J."/>
            <person name="Kinoshita T."/>
            <person name="Ohta Y."/>
            <person name="Mawaribuchi S."/>
            <person name="Jenkins J."/>
            <person name="Grimwood J."/>
            <person name="Schmutz J."/>
            <person name="Mitros T."/>
            <person name="Mozaffari S.V."/>
            <person name="Suzuki Y."/>
            <person name="Haramoto Y."/>
            <person name="Yamamoto T.S."/>
            <person name="Takagi C."/>
            <person name="Heald R."/>
            <person name="Miller K."/>
            <person name="Haudenschild C."/>
            <person name="Kitzman J."/>
            <person name="Nakayama T."/>
            <person name="Izutsu Y."/>
            <person name="Robert J."/>
            <person name="Fortriede J."/>
            <person name="Burns K."/>
            <person name="Lotay V."/>
            <person name="Karimi K."/>
            <person name="Yasuoka Y."/>
            <person name="Dichmann D.S."/>
            <person name="Flajnik M.F."/>
            <person name="Houston D.W."/>
            <person name="Shendure J."/>
            <person name="DuPasquier L."/>
            <person name="Vize P.D."/>
            <person name="Zorn A.M."/>
            <person name="Ito M."/>
            <person name="Marcotte E.M."/>
            <person name="Wallingford J.B."/>
            <person name="Ito Y."/>
            <person name="Asashima M."/>
            <person name="Ueno N."/>
            <person name="Matsuda Y."/>
            <person name="Veenstra G.J."/>
            <person name="Fujiyama A."/>
            <person name="Harland R.M."/>
            <person name="Taira M."/>
            <person name="Rokhsar D.S."/>
        </authorList>
    </citation>
    <scope>NUCLEOTIDE SEQUENCE [LARGE SCALE GENOMIC DNA]</scope>
    <source>
        <strain evidence="4">J</strain>
    </source>
</reference>
<keyword evidence="2" id="KW-0812">Transmembrane</keyword>
<evidence type="ECO:0000256" key="2">
    <source>
        <dbReference type="SAM" id="Phobius"/>
    </source>
</evidence>
<gene>
    <name evidence="3" type="ORF">XELAEV_18016751mg</name>
</gene>
<evidence type="ECO:0000313" key="3">
    <source>
        <dbReference type="EMBL" id="OCT88121.1"/>
    </source>
</evidence>
<feature type="transmembrane region" description="Helical" evidence="2">
    <location>
        <begin position="146"/>
        <end position="164"/>
    </location>
</feature>
<sequence>MVQRRVSVGRRTRRELFSAWDRAWAWFPAWTGWGIGLMKRLNNFPIIMDKMFNETVEAMREISSEQQQLKTLMLQEKMTLDYLLASRGGLLYLGERYWDKVQAHLDKVKALQGQARAIAEEGWNPFKDLGGFSDMLFSIGSWLKEVGVYVLMLPCFLFLLYVTARMTCCLVNQVAKSRAEDHVMIP</sequence>
<dbReference type="SUPFAM" id="SSF58069">
    <property type="entry name" value="Virus ectodomain"/>
    <property type="match status" value="1"/>
</dbReference>
<dbReference type="Proteomes" id="UP000694892">
    <property type="component" value="Chromosome 3L"/>
</dbReference>
<evidence type="ECO:0000256" key="1">
    <source>
        <dbReference type="ARBA" id="ARBA00023157"/>
    </source>
</evidence>
<proteinExistence type="predicted"/>